<evidence type="ECO:0000256" key="4">
    <source>
        <dbReference type="SAM" id="MobiDB-lite"/>
    </source>
</evidence>
<dbReference type="SUPFAM" id="SSF49785">
    <property type="entry name" value="Galactose-binding domain-like"/>
    <property type="match status" value="2"/>
</dbReference>
<dbReference type="GO" id="GO:0000272">
    <property type="term" value="P:polysaccharide catabolic process"/>
    <property type="evidence" value="ECO:0007669"/>
    <property type="project" value="UniProtKB-KW"/>
</dbReference>
<evidence type="ECO:0000259" key="7">
    <source>
        <dbReference type="PROSITE" id="PS51175"/>
    </source>
</evidence>
<feature type="domain" description="Fibronectin type-III" evidence="6">
    <location>
        <begin position="398"/>
        <end position="486"/>
    </location>
</feature>
<dbReference type="RefSeq" id="WP_259628647.1">
    <property type="nucleotide sequence ID" value="NZ_JANYMP010000030.1"/>
</dbReference>
<evidence type="ECO:0000256" key="1">
    <source>
        <dbReference type="ARBA" id="ARBA00022729"/>
    </source>
</evidence>
<comment type="caution">
    <text evidence="8">The sequence shown here is derived from an EMBL/GenBank/DDBJ whole genome shotgun (WGS) entry which is preliminary data.</text>
</comment>
<dbReference type="PROSITE" id="PS51175">
    <property type="entry name" value="CBM6"/>
    <property type="match status" value="2"/>
</dbReference>
<evidence type="ECO:0000256" key="3">
    <source>
        <dbReference type="ARBA" id="ARBA00023326"/>
    </source>
</evidence>
<feature type="domain" description="CBM6" evidence="7">
    <location>
        <begin position="168"/>
        <end position="291"/>
    </location>
</feature>
<gene>
    <name evidence="8" type="ORF">NZH93_40620</name>
</gene>
<keyword evidence="3" id="KW-0624">Polysaccharide degradation</keyword>
<dbReference type="SMART" id="SM00060">
    <property type="entry name" value="FN3"/>
    <property type="match status" value="2"/>
</dbReference>
<dbReference type="SUPFAM" id="SSF49265">
    <property type="entry name" value="Fibronectin type III"/>
    <property type="match status" value="2"/>
</dbReference>
<dbReference type="InterPro" id="IPR013783">
    <property type="entry name" value="Ig-like_fold"/>
</dbReference>
<keyword evidence="2" id="KW-0378">Hydrolase</keyword>
<dbReference type="InterPro" id="IPR011042">
    <property type="entry name" value="6-blade_b-propeller_TolB-like"/>
</dbReference>
<dbReference type="InterPro" id="IPR006311">
    <property type="entry name" value="TAT_signal"/>
</dbReference>
<feature type="domain" description="CBM6" evidence="7">
    <location>
        <begin position="37"/>
        <end position="161"/>
    </location>
</feature>
<keyword evidence="1 5" id="KW-0732">Signal</keyword>
<dbReference type="SMART" id="SM00606">
    <property type="entry name" value="CBD_IV"/>
    <property type="match status" value="1"/>
</dbReference>
<dbReference type="Pfam" id="PF07995">
    <property type="entry name" value="GSDH"/>
    <property type="match status" value="1"/>
</dbReference>
<sequence>MVPRTSRRLRAVGALTAAVATALATASLPGVASAAPTRYEAENAALSQGVVESNHAGFSGSGFVNVDNVVGSSVEFTATAAQAGPATLTVRYANGGAENRPADISVNGVVVQDDLAFPSTGAWTTWTSLATTAQLAPGANKIRITSAGATGAANVDYLDVDAAGVPASDYESESATIAQGVVESNWAGFSGTGFVNYDNVVGSSVEYTVTAAQAGAHVLTFRFANGTTVSRPLAVNANGGAATTVAFPPTGAWTTWQTAAVTLPLVAGANKVRAVSTTAEGGPNADKLSIAFSGPADTERPQPPTGLRSTGKTSTTVSLAWNAGSDNVGVTGYDVYQHGQLVTSVGNVLQATATGLVPDTEYDWTVFSKDAAGNVSAASSNVLVRTDPAPADTVPPTTPGTLRSTGKTATSVDLAWTASTDNVGVTGYDVFRDGVQSGTADGNATSTTSAGLTAGTEYTFKVRARDAKGNVSGFGNEVKVTPSAGGPSGTPDPGAVSTLASGVDVAWGVVFLPDGSALFSERETFSVYRLTKSGQKTLAGKISQAVGTDGEGGLLGLEVSPTFATDHWLYVYHTASEGNRVVRIKYENGALVQNTYQILLQGLAKNRYHNGGRLRFGPDGKLYISSGDAQNSANAQNNSSLNGKVLRINADGSIPSDNPFGNAVWSKGHRNPQGLDFDSQGRLWEAEFGNTSQDEVNLITKGGNYGWPNCEGTGGSCAGFIAPKKVWATNVASPSGLTIINDHVFVATTVGQRVYRMTIDGGGNLVDQKIYFQGTYNRLRTVEVDRDGDIWLTTTTDKDGTPNNDRVLLVDVVYAGGRTSSPVLRGFPAA</sequence>
<dbReference type="InterPro" id="IPR003961">
    <property type="entry name" value="FN3_dom"/>
</dbReference>
<dbReference type="Gene3D" id="2.120.10.30">
    <property type="entry name" value="TolB, C-terminal domain"/>
    <property type="match status" value="1"/>
</dbReference>
<dbReference type="InterPro" id="IPR036116">
    <property type="entry name" value="FN3_sf"/>
</dbReference>
<evidence type="ECO:0000313" key="8">
    <source>
        <dbReference type="EMBL" id="MCS7483186.1"/>
    </source>
</evidence>
<dbReference type="CDD" id="cd04082">
    <property type="entry name" value="CBM35_pectate_lyase-like"/>
    <property type="match status" value="2"/>
</dbReference>
<proteinExistence type="predicted"/>
<dbReference type="Proteomes" id="UP001141259">
    <property type="component" value="Unassembled WGS sequence"/>
</dbReference>
<dbReference type="Pfam" id="PF16990">
    <property type="entry name" value="CBM_35"/>
    <property type="match status" value="1"/>
</dbReference>
<dbReference type="GO" id="GO:0016798">
    <property type="term" value="F:hydrolase activity, acting on glycosyl bonds"/>
    <property type="evidence" value="ECO:0007669"/>
    <property type="project" value="UniProtKB-KW"/>
</dbReference>
<dbReference type="Gene3D" id="2.60.40.10">
    <property type="entry name" value="Immunoglobulins"/>
    <property type="match status" value="2"/>
</dbReference>
<dbReference type="PANTHER" id="PTHR19328:SF13">
    <property type="entry name" value="HIPL1 PROTEIN"/>
    <property type="match status" value="1"/>
</dbReference>
<dbReference type="InterPro" id="IPR012938">
    <property type="entry name" value="Glc/Sorbosone_DH"/>
</dbReference>
<keyword evidence="2" id="KW-0326">Glycosidase</keyword>
<keyword evidence="9" id="KW-1185">Reference proteome</keyword>
<evidence type="ECO:0000313" key="9">
    <source>
        <dbReference type="Proteomes" id="UP001141259"/>
    </source>
</evidence>
<keyword evidence="3" id="KW-0119">Carbohydrate metabolism</keyword>
<dbReference type="AlphaFoldDB" id="A0A9X2VUH2"/>
<feature type="compositionally biased region" description="Low complexity" evidence="4">
    <location>
        <begin position="386"/>
        <end position="401"/>
    </location>
</feature>
<dbReference type="Gene3D" id="2.60.120.260">
    <property type="entry name" value="Galactose-binding domain-like"/>
    <property type="match status" value="2"/>
</dbReference>
<protein>
    <submittedName>
        <fullName evidence="8">PQQ-dependent sugar dehydrogenase</fullName>
    </submittedName>
</protein>
<feature type="signal peptide" evidence="5">
    <location>
        <begin position="1"/>
        <end position="34"/>
    </location>
</feature>
<dbReference type="SUPFAM" id="SSF50952">
    <property type="entry name" value="Soluble quinoprotein glucose dehydrogenase"/>
    <property type="match status" value="1"/>
</dbReference>
<evidence type="ECO:0000256" key="2">
    <source>
        <dbReference type="ARBA" id="ARBA00023295"/>
    </source>
</evidence>
<dbReference type="PANTHER" id="PTHR19328">
    <property type="entry name" value="HEDGEHOG-INTERACTING PROTEIN"/>
    <property type="match status" value="1"/>
</dbReference>
<feature type="chain" id="PRO_5040848460" evidence="5">
    <location>
        <begin position="35"/>
        <end position="830"/>
    </location>
</feature>
<evidence type="ECO:0000259" key="6">
    <source>
        <dbReference type="PROSITE" id="PS50853"/>
    </source>
</evidence>
<dbReference type="InterPro" id="IPR011041">
    <property type="entry name" value="Quinoprot_gluc/sorb_DH_b-prop"/>
</dbReference>
<organism evidence="8 9">
    <name type="scientific">Umezawaea endophytica</name>
    <dbReference type="NCBI Taxonomy" id="1654476"/>
    <lineage>
        <taxon>Bacteria</taxon>
        <taxon>Bacillati</taxon>
        <taxon>Actinomycetota</taxon>
        <taxon>Actinomycetes</taxon>
        <taxon>Pseudonocardiales</taxon>
        <taxon>Pseudonocardiaceae</taxon>
        <taxon>Umezawaea</taxon>
    </lineage>
</organism>
<dbReference type="CDD" id="cd00063">
    <property type="entry name" value="FN3"/>
    <property type="match status" value="2"/>
</dbReference>
<accession>A0A9X2VUH2</accession>
<dbReference type="InterPro" id="IPR008979">
    <property type="entry name" value="Galactose-bd-like_sf"/>
</dbReference>
<dbReference type="PROSITE" id="PS50853">
    <property type="entry name" value="FN3"/>
    <property type="match status" value="2"/>
</dbReference>
<dbReference type="PROSITE" id="PS51318">
    <property type="entry name" value="TAT"/>
    <property type="match status" value="1"/>
</dbReference>
<dbReference type="GO" id="GO:0030246">
    <property type="term" value="F:carbohydrate binding"/>
    <property type="evidence" value="ECO:0007669"/>
    <property type="project" value="InterPro"/>
</dbReference>
<reference evidence="8" key="1">
    <citation type="submission" date="2022-08" db="EMBL/GenBank/DDBJ databases">
        <authorList>
            <person name="Tistechok S."/>
            <person name="Samborskyy M."/>
            <person name="Roman I."/>
        </authorList>
    </citation>
    <scope>NUCLEOTIDE SEQUENCE</scope>
    <source>
        <strain evidence="8">DSM 103496</strain>
    </source>
</reference>
<feature type="domain" description="Fibronectin type-III" evidence="6">
    <location>
        <begin position="303"/>
        <end position="389"/>
    </location>
</feature>
<feature type="region of interest" description="Disordered" evidence="4">
    <location>
        <begin position="277"/>
        <end position="313"/>
    </location>
</feature>
<dbReference type="Pfam" id="PF22704">
    <property type="entry name" value="CBM13-like"/>
    <property type="match status" value="1"/>
</dbReference>
<name>A0A9X2VUH2_9PSEU</name>
<feature type="region of interest" description="Disordered" evidence="4">
    <location>
        <begin position="386"/>
        <end position="406"/>
    </location>
</feature>
<evidence type="ECO:0000256" key="5">
    <source>
        <dbReference type="SAM" id="SignalP"/>
    </source>
</evidence>
<dbReference type="InterPro" id="IPR006584">
    <property type="entry name" value="Cellulose-bd_IV"/>
</dbReference>
<dbReference type="EMBL" id="JANYMP010000030">
    <property type="protein sequence ID" value="MCS7483186.1"/>
    <property type="molecule type" value="Genomic_DNA"/>
</dbReference>
<dbReference type="InterPro" id="IPR055240">
    <property type="entry name" value="CBM13-like"/>
</dbReference>
<dbReference type="InterPro" id="IPR005084">
    <property type="entry name" value="CBM6"/>
</dbReference>
<dbReference type="Pfam" id="PF00041">
    <property type="entry name" value="fn3"/>
    <property type="match status" value="2"/>
</dbReference>